<dbReference type="PANTHER" id="PTHR43673">
    <property type="entry name" value="NAD(P)H NITROREDUCTASE YDGI-RELATED"/>
    <property type="match status" value="1"/>
</dbReference>
<keyword evidence="5" id="KW-1185">Reference proteome</keyword>
<dbReference type="Proteomes" id="UP000323917">
    <property type="component" value="Chromosome"/>
</dbReference>
<dbReference type="GO" id="GO:0008752">
    <property type="term" value="F:FMN reductase [NAD(P)H] activity"/>
    <property type="evidence" value="ECO:0007669"/>
    <property type="project" value="UniProtKB-EC"/>
</dbReference>
<dbReference type="Pfam" id="PF00881">
    <property type="entry name" value="Nitroreductase"/>
    <property type="match status" value="1"/>
</dbReference>
<keyword evidence="2 4" id="KW-0560">Oxidoreductase</keyword>
<evidence type="ECO:0000256" key="2">
    <source>
        <dbReference type="ARBA" id="ARBA00023002"/>
    </source>
</evidence>
<comment type="similarity">
    <text evidence="1">Belongs to the nitroreductase family.</text>
</comment>
<accession>A0A5B9Q9U0</accession>
<reference evidence="4 5" key="1">
    <citation type="submission" date="2019-08" db="EMBL/GenBank/DDBJ databases">
        <title>Deep-cultivation of Planctomycetes and their phenomic and genomic characterization uncovers novel biology.</title>
        <authorList>
            <person name="Wiegand S."/>
            <person name="Jogler M."/>
            <person name="Boedeker C."/>
            <person name="Pinto D."/>
            <person name="Vollmers J."/>
            <person name="Rivas-Marin E."/>
            <person name="Kohn T."/>
            <person name="Peeters S.H."/>
            <person name="Heuer A."/>
            <person name="Rast P."/>
            <person name="Oberbeckmann S."/>
            <person name="Bunk B."/>
            <person name="Jeske O."/>
            <person name="Meyerdierks A."/>
            <person name="Storesund J.E."/>
            <person name="Kallscheuer N."/>
            <person name="Luecker S."/>
            <person name="Lage O.M."/>
            <person name="Pohl T."/>
            <person name="Merkel B.J."/>
            <person name="Hornburger P."/>
            <person name="Mueller R.-W."/>
            <person name="Bruemmer F."/>
            <person name="Labrenz M."/>
            <person name="Spormann A.M."/>
            <person name="Op den Camp H."/>
            <person name="Overmann J."/>
            <person name="Amann R."/>
            <person name="Jetten M.S.M."/>
            <person name="Mascher T."/>
            <person name="Medema M.H."/>
            <person name="Devos D.P."/>
            <person name="Kaster A.-K."/>
            <person name="Ovreas L."/>
            <person name="Rohde M."/>
            <person name="Galperin M.Y."/>
            <person name="Jogler C."/>
        </authorList>
    </citation>
    <scope>NUCLEOTIDE SEQUENCE [LARGE SCALE GENOMIC DNA]</scope>
    <source>
        <strain evidence="4 5">Pr1d</strain>
    </source>
</reference>
<evidence type="ECO:0000256" key="1">
    <source>
        <dbReference type="ARBA" id="ARBA00007118"/>
    </source>
</evidence>
<dbReference type="InterPro" id="IPR000415">
    <property type="entry name" value="Nitroreductase-like"/>
</dbReference>
<dbReference type="OrthoDB" id="9782629at2"/>
<dbReference type="Gene3D" id="3.40.109.10">
    <property type="entry name" value="NADH Oxidase"/>
    <property type="match status" value="1"/>
</dbReference>
<sequence length="204" mass="22990">MNTQKQATPDHPIHELLTKRWSPYAFAERPVTNEDLRSLFEAARWAPSSYNEQPWSYIVAKKEDKEAFQQMLSCLVEGNQEWAQAAPALALGCTSLKFSRNDKPNAAALHDLGLASANLTFEATARDMFVHQMIGILPDKARELYDIPEDVQPLTGLAIGYAAEPDNLSEKYKERDTTARERKPLSEFIFSDSWGTASELAKNR</sequence>
<evidence type="ECO:0000313" key="5">
    <source>
        <dbReference type="Proteomes" id="UP000323917"/>
    </source>
</evidence>
<feature type="domain" description="Nitroreductase" evidence="3">
    <location>
        <begin position="18"/>
        <end position="161"/>
    </location>
</feature>
<name>A0A5B9Q9U0_9BACT</name>
<dbReference type="EC" id="1.5.1.39" evidence="4"/>
<dbReference type="EMBL" id="CP042913">
    <property type="protein sequence ID" value="QEG35648.1"/>
    <property type="molecule type" value="Genomic_DNA"/>
</dbReference>
<dbReference type="SUPFAM" id="SSF55469">
    <property type="entry name" value="FMN-dependent nitroreductase-like"/>
    <property type="match status" value="1"/>
</dbReference>
<dbReference type="CDD" id="cd02138">
    <property type="entry name" value="TdsD-like"/>
    <property type="match status" value="1"/>
</dbReference>
<dbReference type="PANTHER" id="PTHR43673:SF10">
    <property type="entry name" value="NADH DEHYDROGENASE_NAD(P)H NITROREDUCTASE XCC3605-RELATED"/>
    <property type="match status" value="1"/>
</dbReference>
<dbReference type="InterPro" id="IPR029479">
    <property type="entry name" value="Nitroreductase"/>
</dbReference>
<evidence type="ECO:0000313" key="4">
    <source>
        <dbReference type="EMBL" id="QEG35648.1"/>
    </source>
</evidence>
<dbReference type="KEGG" id="bgok:Pr1d_29500"/>
<gene>
    <name evidence="4" type="primary">nfrA2</name>
    <name evidence="4" type="ORF">Pr1d_29500</name>
</gene>
<dbReference type="RefSeq" id="WP_148074142.1">
    <property type="nucleotide sequence ID" value="NZ_CP042913.1"/>
</dbReference>
<protein>
    <submittedName>
        <fullName evidence="4">FMN reductase [NAD(P)H]</fullName>
        <ecNumber evidence="4">1.5.1.39</ecNumber>
    </submittedName>
</protein>
<proteinExistence type="inferred from homology"/>
<dbReference type="AlphaFoldDB" id="A0A5B9Q9U0"/>
<organism evidence="4 5">
    <name type="scientific">Bythopirellula goksoeyrii</name>
    <dbReference type="NCBI Taxonomy" id="1400387"/>
    <lineage>
        <taxon>Bacteria</taxon>
        <taxon>Pseudomonadati</taxon>
        <taxon>Planctomycetota</taxon>
        <taxon>Planctomycetia</taxon>
        <taxon>Pirellulales</taxon>
        <taxon>Lacipirellulaceae</taxon>
        <taxon>Bythopirellula</taxon>
    </lineage>
</organism>
<evidence type="ECO:0000259" key="3">
    <source>
        <dbReference type="Pfam" id="PF00881"/>
    </source>
</evidence>